<feature type="binding site" evidence="12">
    <location>
        <position position="192"/>
    </location>
    <ligand>
        <name>Ca(2+)</name>
        <dbReference type="ChEBI" id="CHEBI:29108"/>
    </ligand>
</feature>
<dbReference type="AlphaFoldDB" id="A0A9P9EBS1"/>
<evidence type="ECO:0000256" key="11">
    <source>
        <dbReference type="PIRSR" id="PIRSR605959-2"/>
    </source>
</evidence>
<keyword evidence="17" id="KW-1185">Reference proteome</keyword>
<comment type="similarity">
    <text evidence="2 13">Belongs to the FAH family.</text>
</comment>
<feature type="binding site" evidence="12">
    <location>
        <position position="224"/>
    </location>
    <ligand>
        <name>Ca(2+)</name>
        <dbReference type="ChEBI" id="CHEBI:29108"/>
    </ligand>
</feature>
<dbReference type="InterPro" id="IPR015377">
    <property type="entry name" value="Fumarylacetoacetase_N"/>
</dbReference>
<comment type="catalytic activity">
    <reaction evidence="13">
        <text>4-fumarylacetoacetate + H2O = acetoacetate + fumarate + H(+)</text>
        <dbReference type="Rhea" id="RHEA:10244"/>
        <dbReference type="ChEBI" id="CHEBI:13705"/>
        <dbReference type="ChEBI" id="CHEBI:15377"/>
        <dbReference type="ChEBI" id="CHEBI:15378"/>
        <dbReference type="ChEBI" id="CHEBI:18034"/>
        <dbReference type="ChEBI" id="CHEBI:29806"/>
        <dbReference type="EC" id="3.7.1.2"/>
    </reaction>
</comment>
<evidence type="ECO:0000256" key="4">
    <source>
        <dbReference type="ARBA" id="ARBA00022723"/>
    </source>
</evidence>
<keyword evidence="4 12" id="KW-0479">Metal-binding</keyword>
<dbReference type="PANTHER" id="PTHR43069:SF5">
    <property type="entry name" value="FUMARYLACETOACETASE"/>
    <property type="match status" value="1"/>
</dbReference>
<feature type="binding site" evidence="12">
    <location>
        <position position="244"/>
    </location>
    <ligand>
        <name>Mg(2+)</name>
        <dbReference type="ChEBI" id="CHEBI:18420"/>
    </ligand>
</feature>
<dbReference type="GO" id="GO:0004334">
    <property type="term" value="F:fumarylacetoacetase activity"/>
    <property type="evidence" value="ECO:0007669"/>
    <property type="project" value="UniProtKB-UniRule"/>
</dbReference>
<comment type="caution">
    <text evidence="16">The sequence shown here is derived from an EMBL/GenBank/DDBJ whole genome shotgun (WGS) entry which is preliminary data.</text>
</comment>
<dbReference type="SUPFAM" id="SSF63433">
    <property type="entry name" value="Fumarylacetoacetate hydrolase, FAH, N-terminal domain"/>
    <property type="match status" value="1"/>
</dbReference>
<feature type="binding site" evidence="12">
    <location>
        <position position="248"/>
    </location>
    <ligand>
        <name>Mg(2+)</name>
        <dbReference type="ChEBI" id="CHEBI:18420"/>
    </ligand>
</feature>
<sequence length="407" mass="43737">MSSSEAAQFGIENIPYGIASSNTRSSPQAVTRIGDEVIFLADLADKGAFGSDSASLSATFRENTLNTFAGLSKRIHTTVRSAIQLTYKNKKHVAASEHIKDVKLHIPVHIGDFTDFSASKDHLLNAGEAMMGIRALPPSFLNYPIVYAGRSSSIRVSGSPVARPLGQYWDNPAAADKRIIFGPCRTLDYELEVGAVIGRPVKAGAVLKARDADEHIFGLVLVNDWSARDIQGLEMYPLGPFNGKNFGTTISPWIVTLEALSKHKVPAPPRDVPVADFMDDPEGANYDLNLSVDVVRNGTSHRTCSVGFNTMYWTFRHMLAHHTIGGCDLRTGDILASGTVSGEGETEHGCLLELVMGGKKPWKLNDGGELRYLEDGDEVRFTGIVGGADSGIGFGGCSGVIHPAPKI</sequence>
<dbReference type="EMBL" id="JAGMWT010000002">
    <property type="protein sequence ID" value="KAH7134965.1"/>
    <property type="molecule type" value="Genomic_DNA"/>
</dbReference>
<evidence type="ECO:0000256" key="10">
    <source>
        <dbReference type="PIRSR" id="PIRSR605959-1"/>
    </source>
</evidence>
<name>A0A9P9EBS1_9PLEO</name>
<keyword evidence="8 13" id="KW-0828">Tyrosine catabolism</keyword>
<evidence type="ECO:0000256" key="7">
    <source>
        <dbReference type="ARBA" id="ARBA00022842"/>
    </source>
</evidence>
<protein>
    <recommendedName>
        <fullName evidence="3 13">Fumarylacetoacetase</fullName>
        <ecNumber evidence="3 13">3.7.1.2</ecNumber>
    </recommendedName>
    <alternativeName>
        <fullName evidence="13">Fumarylacetoacetate hydrolase</fullName>
    </alternativeName>
</protein>
<evidence type="ECO:0000256" key="9">
    <source>
        <dbReference type="ARBA" id="ARBA00023232"/>
    </source>
</evidence>
<evidence type="ECO:0000256" key="3">
    <source>
        <dbReference type="ARBA" id="ARBA00012094"/>
    </source>
</evidence>
<organism evidence="16 17">
    <name type="scientific">Dendryphion nanum</name>
    <dbReference type="NCBI Taxonomy" id="256645"/>
    <lineage>
        <taxon>Eukaryota</taxon>
        <taxon>Fungi</taxon>
        <taxon>Dikarya</taxon>
        <taxon>Ascomycota</taxon>
        <taxon>Pezizomycotina</taxon>
        <taxon>Dothideomycetes</taxon>
        <taxon>Pleosporomycetidae</taxon>
        <taxon>Pleosporales</taxon>
        <taxon>Torulaceae</taxon>
        <taxon>Dendryphion</taxon>
    </lineage>
</organism>
<keyword evidence="9 13" id="KW-0585">Phenylalanine catabolism</keyword>
<dbReference type="GO" id="GO:0046872">
    <property type="term" value="F:metal ion binding"/>
    <property type="evidence" value="ECO:0007669"/>
    <property type="project" value="UniProtKB-UniRule"/>
</dbReference>
<feature type="binding site" evidence="12">
    <location>
        <position position="224"/>
    </location>
    <ligand>
        <name>Mg(2+)</name>
        <dbReference type="ChEBI" id="CHEBI:18420"/>
    </ligand>
</feature>
<dbReference type="InterPro" id="IPR036663">
    <property type="entry name" value="Fumarylacetoacetase_C_sf"/>
</dbReference>
<dbReference type="EC" id="3.7.1.2" evidence="3 13"/>
<keyword evidence="7 12" id="KW-0460">Magnesium</keyword>
<evidence type="ECO:0000313" key="17">
    <source>
        <dbReference type="Proteomes" id="UP000700596"/>
    </source>
</evidence>
<feature type="binding site" evidence="12">
    <location>
        <position position="190"/>
    </location>
    <ligand>
        <name>Ca(2+)</name>
        <dbReference type="ChEBI" id="CHEBI:29108"/>
    </ligand>
</feature>
<dbReference type="Pfam" id="PF01557">
    <property type="entry name" value="FAA_hydrolase"/>
    <property type="match status" value="1"/>
</dbReference>
<keyword evidence="5 13" id="KW-0378">Hydrolase</keyword>
<evidence type="ECO:0000256" key="8">
    <source>
        <dbReference type="ARBA" id="ARBA00022878"/>
    </source>
</evidence>
<dbReference type="PANTHER" id="PTHR43069">
    <property type="entry name" value="FUMARYLACETOACETASE"/>
    <property type="match status" value="1"/>
</dbReference>
<accession>A0A9P9EBS1</accession>
<feature type="binding site" evidence="11">
    <location>
        <position position="339"/>
    </location>
    <ligand>
        <name>substrate</name>
    </ligand>
</feature>
<evidence type="ECO:0000256" key="12">
    <source>
        <dbReference type="PIRSR" id="PIRSR605959-3"/>
    </source>
</evidence>
<evidence type="ECO:0000313" key="16">
    <source>
        <dbReference type="EMBL" id="KAH7134965.1"/>
    </source>
</evidence>
<evidence type="ECO:0000256" key="5">
    <source>
        <dbReference type="ARBA" id="ARBA00022801"/>
    </source>
</evidence>
<dbReference type="SUPFAM" id="SSF56529">
    <property type="entry name" value="FAH"/>
    <property type="match status" value="1"/>
</dbReference>
<evidence type="ECO:0000256" key="1">
    <source>
        <dbReference type="ARBA" id="ARBA00004782"/>
    </source>
</evidence>
<gene>
    <name evidence="16" type="ORF">B0J11DRAFT_517252</name>
</gene>
<evidence type="ECO:0000256" key="6">
    <source>
        <dbReference type="ARBA" id="ARBA00022837"/>
    </source>
</evidence>
<evidence type="ECO:0000259" key="14">
    <source>
        <dbReference type="Pfam" id="PF01557"/>
    </source>
</evidence>
<dbReference type="Gene3D" id="2.30.30.230">
    <property type="entry name" value="Fumarylacetoacetase, N-terminal domain"/>
    <property type="match status" value="1"/>
</dbReference>
<dbReference type="Gene3D" id="3.90.850.10">
    <property type="entry name" value="Fumarylacetoacetase-like, C-terminal domain"/>
    <property type="match status" value="1"/>
</dbReference>
<feature type="binding site" evidence="11">
    <location>
        <position position="231"/>
    </location>
    <ligand>
        <name>substrate</name>
    </ligand>
</feature>
<dbReference type="GO" id="GO:1902000">
    <property type="term" value="P:homogentisate catabolic process"/>
    <property type="evidence" value="ECO:0007669"/>
    <property type="project" value="TreeGrafter"/>
</dbReference>
<reference evidence="16" key="1">
    <citation type="journal article" date="2021" name="Nat. Commun.">
        <title>Genetic determinants of endophytism in the Arabidopsis root mycobiome.</title>
        <authorList>
            <person name="Mesny F."/>
            <person name="Miyauchi S."/>
            <person name="Thiergart T."/>
            <person name="Pickel B."/>
            <person name="Atanasova L."/>
            <person name="Karlsson M."/>
            <person name="Huettel B."/>
            <person name="Barry K.W."/>
            <person name="Haridas S."/>
            <person name="Chen C."/>
            <person name="Bauer D."/>
            <person name="Andreopoulos W."/>
            <person name="Pangilinan J."/>
            <person name="LaButti K."/>
            <person name="Riley R."/>
            <person name="Lipzen A."/>
            <person name="Clum A."/>
            <person name="Drula E."/>
            <person name="Henrissat B."/>
            <person name="Kohler A."/>
            <person name="Grigoriev I.V."/>
            <person name="Martin F.M."/>
            <person name="Hacquard S."/>
        </authorList>
    </citation>
    <scope>NUCLEOTIDE SEQUENCE</scope>
    <source>
        <strain evidence="16">MPI-CAGE-CH-0243</strain>
    </source>
</reference>
<dbReference type="Pfam" id="PF09298">
    <property type="entry name" value="FAA_hydrolase_N"/>
    <property type="match status" value="1"/>
</dbReference>
<dbReference type="InterPro" id="IPR011234">
    <property type="entry name" value="Fumarylacetoacetase-like_C"/>
</dbReference>
<feature type="binding site" evidence="12">
    <location>
        <position position="115"/>
    </location>
    <ligand>
        <name>Ca(2+)</name>
        <dbReference type="ChEBI" id="CHEBI:29108"/>
    </ligand>
</feature>
<dbReference type="Proteomes" id="UP000700596">
    <property type="component" value="Unassembled WGS sequence"/>
</dbReference>
<dbReference type="OrthoDB" id="9971669at2759"/>
<evidence type="ECO:0000256" key="2">
    <source>
        <dbReference type="ARBA" id="ARBA00010211"/>
    </source>
</evidence>
<dbReference type="GO" id="GO:0006572">
    <property type="term" value="P:L-tyrosine catabolic process"/>
    <property type="evidence" value="ECO:0007669"/>
    <property type="project" value="UniProtKB-UniRule"/>
</dbReference>
<proteinExistence type="inferred from homology"/>
<dbReference type="InterPro" id="IPR005959">
    <property type="entry name" value="Fumarylacetoacetase"/>
</dbReference>
<dbReference type="GO" id="GO:0006559">
    <property type="term" value="P:L-phenylalanine catabolic process"/>
    <property type="evidence" value="ECO:0007669"/>
    <property type="project" value="UniProtKB-UniRule"/>
</dbReference>
<dbReference type="NCBIfam" id="TIGR01266">
    <property type="entry name" value="fum_ac_acetase"/>
    <property type="match status" value="1"/>
</dbReference>
<evidence type="ECO:0000259" key="15">
    <source>
        <dbReference type="Pfam" id="PF09298"/>
    </source>
</evidence>
<keyword evidence="6 12" id="KW-0106">Calcium</keyword>
<feature type="domain" description="Fumarylacetoacetase N-terminal" evidence="15">
    <location>
        <begin position="12"/>
        <end position="106"/>
    </location>
</feature>
<evidence type="ECO:0000256" key="13">
    <source>
        <dbReference type="RuleBase" id="RU366008"/>
    </source>
</evidence>
<dbReference type="InterPro" id="IPR036462">
    <property type="entry name" value="Fumarylacetoacetase_N_sf"/>
</dbReference>
<feature type="active site" description="Proton acceptor" evidence="10">
    <location>
        <position position="122"/>
    </location>
</feature>
<feature type="domain" description="Fumarylacetoacetase-like C-terminal" evidence="14">
    <location>
        <begin position="114"/>
        <end position="383"/>
    </location>
</feature>
<comment type="cofactor">
    <cofactor evidence="13">
        <name>Mg(2+)</name>
        <dbReference type="ChEBI" id="CHEBI:18420"/>
    </cofactor>
    <cofactor evidence="13">
        <name>Ca(2+)</name>
        <dbReference type="ChEBI" id="CHEBI:29108"/>
    </cofactor>
</comment>
<comment type="pathway">
    <text evidence="1 13">Amino-acid degradation; L-phenylalanine degradation; acetoacetate and fumarate from L-phenylalanine: step 6/6.</text>
</comment>